<evidence type="ECO:0000313" key="2">
    <source>
        <dbReference type="EMBL" id="QBZ82758.1"/>
    </source>
</evidence>
<dbReference type="Proteomes" id="UP000296201">
    <property type="component" value="Chromosome"/>
</dbReference>
<dbReference type="InterPro" id="IPR036249">
    <property type="entry name" value="Thioredoxin-like_sf"/>
</dbReference>
<dbReference type="GO" id="GO:0005829">
    <property type="term" value="C:cytosol"/>
    <property type="evidence" value="ECO:0007669"/>
    <property type="project" value="TreeGrafter"/>
</dbReference>
<gene>
    <name evidence="2" type="ORF">GHNINEIG_00794</name>
</gene>
<feature type="domain" description="Thioredoxin" evidence="1">
    <location>
        <begin position="2"/>
        <end position="126"/>
    </location>
</feature>
<name>A0A4P7NYN5_9GAMM</name>
<evidence type="ECO:0000313" key="3">
    <source>
        <dbReference type="Proteomes" id="UP000296201"/>
    </source>
</evidence>
<dbReference type="AlphaFoldDB" id="A0A4P7NYN5"/>
<dbReference type="RefSeq" id="WP_135795433.1">
    <property type="nucleotide sequence ID" value="NZ_CP032096.1"/>
</dbReference>
<dbReference type="InterPro" id="IPR013766">
    <property type="entry name" value="Thioredoxin_domain"/>
</dbReference>
<dbReference type="SUPFAM" id="SSF52833">
    <property type="entry name" value="Thioredoxin-like"/>
    <property type="match status" value="1"/>
</dbReference>
<dbReference type="OrthoDB" id="5616589at2"/>
<dbReference type="CDD" id="cd02947">
    <property type="entry name" value="TRX_family"/>
    <property type="match status" value="1"/>
</dbReference>
<evidence type="ECO:0000259" key="1">
    <source>
        <dbReference type="PROSITE" id="PS51352"/>
    </source>
</evidence>
<proteinExistence type="predicted"/>
<dbReference type="PANTHER" id="PTHR45663:SF11">
    <property type="entry name" value="GEO12009P1"/>
    <property type="match status" value="1"/>
</dbReference>
<reference evidence="2 3" key="1">
    <citation type="submission" date="2018-08" db="EMBL/GenBank/DDBJ databases">
        <title>Horizontal acquisition of hydrogen conversion ability and other habitat adaptations in Hydrogenovibrio crunogenus strains.</title>
        <authorList>
            <person name="Gonnella G."/>
            <person name="Adam N."/>
            <person name="Perner M."/>
        </authorList>
    </citation>
    <scope>NUCLEOTIDE SEQUENCE [LARGE SCALE GENOMIC DNA]</scope>
    <source>
        <strain evidence="2 3">SP-41</strain>
    </source>
</reference>
<dbReference type="PANTHER" id="PTHR45663">
    <property type="entry name" value="GEO12009P1"/>
    <property type="match status" value="1"/>
</dbReference>
<dbReference type="GO" id="GO:0015035">
    <property type="term" value="F:protein-disulfide reductase activity"/>
    <property type="evidence" value="ECO:0007669"/>
    <property type="project" value="TreeGrafter"/>
</dbReference>
<dbReference type="Gene3D" id="3.40.30.10">
    <property type="entry name" value="Glutaredoxin"/>
    <property type="match status" value="1"/>
</dbReference>
<dbReference type="GO" id="GO:0045454">
    <property type="term" value="P:cell redox homeostasis"/>
    <property type="evidence" value="ECO:0007669"/>
    <property type="project" value="TreeGrafter"/>
</dbReference>
<dbReference type="PROSITE" id="PS51352">
    <property type="entry name" value="THIOREDOXIN_2"/>
    <property type="match status" value="1"/>
</dbReference>
<protein>
    <submittedName>
        <fullName evidence="2">Thioredoxin-like protein</fullName>
    </submittedName>
</protein>
<accession>A0A4P7NYN5</accession>
<organism evidence="2 3">
    <name type="scientific">Hydrogenovibrio crunogenus</name>
    <dbReference type="NCBI Taxonomy" id="39765"/>
    <lineage>
        <taxon>Bacteria</taxon>
        <taxon>Pseudomonadati</taxon>
        <taxon>Pseudomonadota</taxon>
        <taxon>Gammaproteobacteria</taxon>
        <taxon>Thiotrichales</taxon>
        <taxon>Piscirickettsiaceae</taxon>
        <taxon>Hydrogenovibrio</taxon>
    </lineage>
</organism>
<keyword evidence="3" id="KW-1185">Reference proteome</keyword>
<sequence>MSIKQIPASDFKLAVIDSSLHNPIAVFFTASWCEPCQEVNALLETVAKEYEERLNIAVIDIDDKEVDQVLDDCKVESIPDLKLFHKKELVAQAKGVLSKVQIDKLLEPYVLTEQQHRIHVLEKQIEILLASEQYEEAQSIVGIYSSKYPLDQEVKLIEIAIAVKMNLIDLASQLIQALPTTLKENAKAKEVIGLIENMQHQTVQ</sequence>
<dbReference type="EMBL" id="CP032096">
    <property type="protein sequence ID" value="QBZ82758.1"/>
    <property type="molecule type" value="Genomic_DNA"/>
</dbReference>
<dbReference type="Pfam" id="PF00085">
    <property type="entry name" value="Thioredoxin"/>
    <property type="match status" value="1"/>
</dbReference>